<dbReference type="KEGG" id="phon:BH719_03700"/>
<dbReference type="InterPro" id="IPR007511">
    <property type="entry name" value="DUF501"/>
</dbReference>
<dbReference type="Proteomes" id="UP000095214">
    <property type="component" value="Chromosome"/>
</dbReference>
<dbReference type="AlphaFoldDB" id="A0A1D8B1T2"/>
<evidence type="ECO:0000313" key="2">
    <source>
        <dbReference type="Proteomes" id="UP000095214"/>
    </source>
</evidence>
<dbReference type="Pfam" id="PF04417">
    <property type="entry name" value="DUF501"/>
    <property type="match status" value="1"/>
</dbReference>
<accession>A0A1D8B1T2</accession>
<organism evidence="1 2">
    <name type="scientific">Pauljensenia hongkongensis</name>
    <dbReference type="NCBI Taxonomy" id="178339"/>
    <lineage>
        <taxon>Bacteria</taxon>
        <taxon>Bacillati</taxon>
        <taxon>Actinomycetota</taxon>
        <taxon>Actinomycetes</taxon>
        <taxon>Actinomycetales</taxon>
        <taxon>Actinomycetaceae</taxon>
        <taxon>Pauljensenia</taxon>
    </lineage>
</organism>
<reference evidence="1 2" key="1">
    <citation type="submission" date="2016-09" db="EMBL/GenBank/DDBJ databases">
        <title>Complete genome sequence of Actinomyces hongkongensis HKU8.</title>
        <authorList>
            <person name="Gao Y.-X."/>
            <person name="Zhou Y.-Y."/>
            <person name="Xie Y."/>
            <person name="Wang M."/>
            <person name="Wang S.-J."/>
            <person name="Shen S.-G."/>
        </authorList>
    </citation>
    <scope>NUCLEOTIDE SEQUENCE [LARGE SCALE GENOMIC DNA]</scope>
    <source>
        <strain evidence="1 2">HKU8</strain>
    </source>
</reference>
<sequence length="171" mass="18165">MTRSIPGTSPATEADLEALRDQLGRLPRGVVGIAARCACGRPTVVATAPRLEDSSPFPTTFYLTHPRAVKACSTLEAERLMDEYNRALREDQALAQAYARAHEDYLARRGLLGEVPEIAGVSAGGMPKRVKCLHALVGHALAAGGGVNPIGDMALAEMARRGLWSPARCSC</sequence>
<dbReference type="EMBL" id="CP017298">
    <property type="protein sequence ID" value="AOS47072.1"/>
    <property type="molecule type" value="Genomic_DNA"/>
</dbReference>
<keyword evidence="2" id="KW-1185">Reference proteome</keyword>
<protein>
    <submittedName>
        <fullName evidence="1">Septum formation initiator family protein</fullName>
    </submittedName>
</protein>
<dbReference type="RefSeq" id="WP_009743411.1">
    <property type="nucleotide sequence ID" value="NZ_CP017298.1"/>
</dbReference>
<evidence type="ECO:0000313" key="1">
    <source>
        <dbReference type="EMBL" id="AOS47072.1"/>
    </source>
</evidence>
<proteinExistence type="predicted"/>
<dbReference type="OrthoDB" id="13546at2"/>
<dbReference type="STRING" id="178339.BH719_03700"/>
<dbReference type="PANTHER" id="PTHR37163:SF1">
    <property type="entry name" value="DUF501 DOMAIN-CONTAINING PROTEIN"/>
    <property type="match status" value="1"/>
</dbReference>
<name>A0A1D8B1T2_9ACTO</name>
<gene>
    <name evidence="1" type="ORF">BH719_03700</name>
</gene>
<dbReference type="PANTHER" id="PTHR37163">
    <property type="entry name" value="CONSERVED PROTEIN"/>
    <property type="match status" value="1"/>
</dbReference>